<dbReference type="Proteomes" id="UP000326671">
    <property type="component" value="Unassembled WGS sequence"/>
</dbReference>
<dbReference type="AlphaFoldDB" id="A0A5J5GV00"/>
<dbReference type="RefSeq" id="WP_150442881.1">
    <property type="nucleotide sequence ID" value="NZ_VYKL01000064.1"/>
</dbReference>
<organism evidence="2 3">
    <name type="scientific">Niallia endozanthoxylica</name>
    <dbReference type="NCBI Taxonomy" id="2036016"/>
    <lineage>
        <taxon>Bacteria</taxon>
        <taxon>Bacillati</taxon>
        <taxon>Bacillota</taxon>
        <taxon>Bacilli</taxon>
        <taxon>Bacillales</taxon>
        <taxon>Bacillaceae</taxon>
        <taxon>Niallia</taxon>
    </lineage>
</organism>
<evidence type="ECO:0000313" key="2">
    <source>
        <dbReference type="EMBL" id="KAA9012101.1"/>
    </source>
</evidence>
<gene>
    <name evidence="2" type="ORF">F4V44_25995</name>
</gene>
<protein>
    <submittedName>
        <fullName evidence="2">Uncharacterized protein</fullName>
    </submittedName>
</protein>
<dbReference type="EMBL" id="VYKL01000064">
    <property type="protein sequence ID" value="KAA9012101.1"/>
    <property type="molecule type" value="Genomic_DNA"/>
</dbReference>
<feature type="compositionally biased region" description="Basic and acidic residues" evidence="1">
    <location>
        <begin position="1"/>
        <end position="26"/>
    </location>
</feature>
<proteinExistence type="predicted"/>
<evidence type="ECO:0000313" key="3">
    <source>
        <dbReference type="Proteomes" id="UP000326671"/>
    </source>
</evidence>
<dbReference type="OrthoDB" id="1751088at2"/>
<name>A0A5J5GV00_9BACI</name>
<evidence type="ECO:0000256" key="1">
    <source>
        <dbReference type="SAM" id="MobiDB-lite"/>
    </source>
</evidence>
<feature type="region of interest" description="Disordered" evidence="1">
    <location>
        <begin position="1"/>
        <end position="30"/>
    </location>
</feature>
<reference evidence="2 3" key="1">
    <citation type="submission" date="2019-09" db="EMBL/GenBank/DDBJ databases">
        <title>Whole genome sequences of isolates from the Mars Exploration Rovers.</title>
        <authorList>
            <person name="Seuylemezian A."/>
            <person name="Vaishampayan P."/>
        </authorList>
    </citation>
    <scope>NUCLEOTIDE SEQUENCE [LARGE SCALE GENOMIC DNA]</scope>
    <source>
        <strain evidence="2 3">MER_TA_151</strain>
    </source>
</reference>
<keyword evidence="3" id="KW-1185">Reference proteome</keyword>
<sequence>MDPKELERMKEERQRRHEEAQNHSHDSVSVQQVPANAFELAAAMLSPEALGCLVDASLTSDNPNQAAVWSTPLQDFPTEGNSFAVLSNGDATQIAAGLTHLL</sequence>
<comment type="caution">
    <text evidence="2">The sequence shown here is derived from an EMBL/GenBank/DDBJ whole genome shotgun (WGS) entry which is preliminary data.</text>
</comment>
<accession>A0A5J5GV00</accession>